<accession>A0AAU8JMC9</accession>
<sequence length="70" mass="8012">MYHRHGKNRNLPVLPKKTRRTHKSDRLRTFQETVTAADLGEVNRIQPHTIETGDNLGVKSFSSNENLSGR</sequence>
<feature type="compositionally biased region" description="Polar residues" evidence="1">
    <location>
        <begin position="60"/>
        <end position="70"/>
    </location>
</feature>
<evidence type="ECO:0000313" key="2">
    <source>
        <dbReference type="EMBL" id="XCM39989.1"/>
    </source>
</evidence>
<feature type="region of interest" description="Disordered" evidence="1">
    <location>
        <begin position="45"/>
        <end position="70"/>
    </location>
</feature>
<dbReference type="RefSeq" id="WP_156332089.1">
    <property type="nucleotide sequence ID" value="NZ_CP159837.1"/>
</dbReference>
<organism evidence="2">
    <name type="scientific">Planktothricoides raciborskii GIHE-MW2</name>
    <dbReference type="NCBI Taxonomy" id="2792601"/>
    <lineage>
        <taxon>Bacteria</taxon>
        <taxon>Bacillati</taxon>
        <taxon>Cyanobacteriota</taxon>
        <taxon>Cyanophyceae</taxon>
        <taxon>Oscillatoriophycideae</taxon>
        <taxon>Oscillatoriales</taxon>
        <taxon>Oscillatoriaceae</taxon>
        <taxon>Planktothricoides</taxon>
    </lineage>
</organism>
<evidence type="ECO:0000256" key="1">
    <source>
        <dbReference type="SAM" id="MobiDB-lite"/>
    </source>
</evidence>
<name>A0AAU8JMC9_9CYAN</name>
<proteinExistence type="predicted"/>
<dbReference type="EMBL" id="CP159837">
    <property type="protein sequence ID" value="XCM39989.1"/>
    <property type="molecule type" value="Genomic_DNA"/>
</dbReference>
<reference evidence="2" key="1">
    <citation type="submission" date="2024-07" db="EMBL/GenBank/DDBJ databases">
        <authorList>
            <person name="Kim Y.J."/>
            <person name="Jeong J.Y."/>
        </authorList>
    </citation>
    <scope>NUCLEOTIDE SEQUENCE</scope>
    <source>
        <strain evidence="2">GIHE-MW2</strain>
    </source>
</reference>
<feature type="region of interest" description="Disordered" evidence="1">
    <location>
        <begin position="1"/>
        <end position="26"/>
    </location>
</feature>
<dbReference type="AlphaFoldDB" id="A0AAU8JMC9"/>
<protein>
    <recommendedName>
        <fullName evidence="3">Transposase</fullName>
    </recommendedName>
</protein>
<evidence type="ECO:0008006" key="3">
    <source>
        <dbReference type="Google" id="ProtNLM"/>
    </source>
</evidence>
<gene>
    <name evidence="2" type="ORF">ABWT76_002961</name>
</gene>